<proteinExistence type="predicted"/>
<name>A0A9N9I379_FUNMO</name>
<comment type="caution">
    <text evidence="1">The sequence shown here is derived from an EMBL/GenBank/DDBJ whole genome shotgun (WGS) entry which is preliminary data.</text>
</comment>
<reference evidence="1" key="1">
    <citation type="submission" date="2021-06" db="EMBL/GenBank/DDBJ databases">
        <authorList>
            <person name="Kallberg Y."/>
            <person name="Tangrot J."/>
            <person name="Rosling A."/>
        </authorList>
    </citation>
    <scope>NUCLEOTIDE SEQUENCE</scope>
    <source>
        <strain evidence="1">87-6 pot B 2015</strain>
    </source>
</reference>
<dbReference type="Proteomes" id="UP000789375">
    <property type="component" value="Unassembled WGS sequence"/>
</dbReference>
<keyword evidence="2" id="KW-1185">Reference proteome</keyword>
<organism evidence="1 2">
    <name type="scientific">Funneliformis mosseae</name>
    <name type="common">Endomycorrhizal fungus</name>
    <name type="synonym">Glomus mosseae</name>
    <dbReference type="NCBI Taxonomy" id="27381"/>
    <lineage>
        <taxon>Eukaryota</taxon>
        <taxon>Fungi</taxon>
        <taxon>Fungi incertae sedis</taxon>
        <taxon>Mucoromycota</taxon>
        <taxon>Glomeromycotina</taxon>
        <taxon>Glomeromycetes</taxon>
        <taxon>Glomerales</taxon>
        <taxon>Glomeraceae</taxon>
        <taxon>Funneliformis</taxon>
    </lineage>
</organism>
<gene>
    <name evidence="1" type="ORF">FMOSSE_LOCUS14818</name>
</gene>
<evidence type="ECO:0000313" key="2">
    <source>
        <dbReference type="Proteomes" id="UP000789375"/>
    </source>
</evidence>
<dbReference type="EMBL" id="CAJVPP010012682">
    <property type="protein sequence ID" value="CAG8718478.1"/>
    <property type="molecule type" value="Genomic_DNA"/>
</dbReference>
<evidence type="ECO:0000313" key="1">
    <source>
        <dbReference type="EMBL" id="CAG8718478.1"/>
    </source>
</evidence>
<dbReference type="AlphaFoldDB" id="A0A9N9I379"/>
<protein>
    <submittedName>
        <fullName evidence="1">13444_t:CDS:1</fullName>
    </submittedName>
</protein>
<accession>A0A9N9I379</accession>
<sequence>MSINTQSNMLYTETAYSKSLTNSKSSSNNTLQTLKEVMIQKHNQGDIDYYLFKLEFFTEIPDDNIEEIVTTEKQNIKISQTNNSTLHLKKFQSQI</sequence>